<dbReference type="AlphaFoldDB" id="R0LT38"/>
<accession>R0LT38</accession>
<dbReference type="EMBL" id="KB742406">
    <property type="protein sequence ID" value="EOB08934.1"/>
    <property type="molecule type" value="Genomic_DNA"/>
</dbReference>
<keyword evidence="2" id="KW-1185">Reference proteome</keyword>
<dbReference type="Proteomes" id="UP000296049">
    <property type="component" value="Unassembled WGS sequence"/>
</dbReference>
<name>R0LT38_ANAPL</name>
<reference evidence="1" key="1">
    <citation type="submission" date="2010-04" db="EMBL/GenBank/DDBJ databases">
        <title>The genome sequence and transcriptome of duck provide insight into the interaction host.</title>
        <authorList>
            <person name="Li N."/>
        </authorList>
    </citation>
    <scope>NUCLEOTIDE SEQUENCE</scope>
</reference>
<gene>
    <name evidence="1" type="ORF">Anapl_07399</name>
</gene>
<protein>
    <submittedName>
        <fullName evidence="1">Uncharacterized protein</fullName>
    </submittedName>
</protein>
<sequence length="66" mass="7396">MFITLSLYKPEVLLYHTMMTTDTEEDAALLIPGDPSIPHEVLLPAVLLLADIRAADFLLLHVIEHN</sequence>
<organism evidence="1 2">
    <name type="scientific">Anas platyrhynchos</name>
    <name type="common">Mallard</name>
    <name type="synonym">Anas boschas</name>
    <dbReference type="NCBI Taxonomy" id="8839"/>
    <lineage>
        <taxon>Eukaryota</taxon>
        <taxon>Metazoa</taxon>
        <taxon>Chordata</taxon>
        <taxon>Craniata</taxon>
        <taxon>Vertebrata</taxon>
        <taxon>Euteleostomi</taxon>
        <taxon>Archelosauria</taxon>
        <taxon>Archosauria</taxon>
        <taxon>Dinosauria</taxon>
        <taxon>Saurischia</taxon>
        <taxon>Theropoda</taxon>
        <taxon>Coelurosauria</taxon>
        <taxon>Aves</taxon>
        <taxon>Neognathae</taxon>
        <taxon>Galloanserae</taxon>
        <taxon>Anseriformes</taxon>
        <taxon>Anatidae</taxon>
        <taxon>Anatinae</taxon>
        <taxon>Anas</taxon>
    </lineage>
</organism>
<evidence type="ECO:0000313" key="2">
    <source>
        <dbReference type="Proteomes" id="UP000296049"/>
    </source>
</evidence>
<evidence type="ECO:0000313" key="1">
    <source>
        <dbReference type="EMBL" id="EOB08934.1"/>
    </source>
</evidence>
<proteinExistence type="predicted"/>